<dbReference type="SUPFAM" id="SSF102712">
    <property type="entry name" value="JAB1/MPN domain"/>
    <property type="match status" value="1"/>
</dbReference>
<proteinExistence type="inferred from homology"/>
<dbReference type="GO" id="GO:0140492">
    <property type="term" value="F:metal-dependent deubiquitinase activity"/>
    <property type="evidence" value="ECO:0007669"/>
    <property type="project" value="InterPro"/>
</dbReference>
<sequence length="552" mass="62637">MATNYHDKRPPTVKELNARAEEYEWNPNVGFKYWARAAETIYHEAQVSLREERPGDAYTFFMRYSMLVLEHMRSHPDAKTPEARKAMKPLRDRIPDIIEILENLRTQLDQAYDEWVRIAARRDRERDSSRSRQRSGSSAQSRHAAKDSMPWNPTPQTTFLDANENQELAVDLYKKEMHRRRRQAGLTAEEVSRRRAAGLWNKAAVQSFQMDDEELRRRMEDTRRQLDHVGDDGRDDAYTPVADPRPVQYNYPQIGKSATFQYEPSAPPTRQDARSQPARPPKDSLDRPRPVPPKEALARAWPVQPLAPAIPDKKPPPPPPYEQAPPPEYSTLENTLPPLPPKHADGTVKQKRITFSAAARLENGKPLRSVFFPSTLRRKFLELAAGHLREDIEMCGLLCGTIVNNALFITCLVIPEQKGTSDTCEVENEPALVEFYVAEELITIGWIHTHPSQSCFMSSHDLHTHAGYQVSIPESFAIVCAPRHEPSWGIFRLTNPPGLPYILSCNQGSAFHPHSIDNIYTDAGAPGGHVYESSQLDLKVVDLRPSTAVVRG</sequence>
<keyword evidence="7" id="KW-0862">Zinc</keyword>
<dbReference type="EMBL" id="JAULSV010000003">
    <property type="protein sequence ID" value="KAK0649525.1"/>
    <property type="molecule type" value="Genomic_DNA"/>
</dbReference>
<dbReference type="PANTHER" id="PTHR12947:SF13">
    <property type="entry name" value="FI19924P1"/>
    <property type="match status" value="1"/>
</dbReference>
<evidence type="ECO:0000256" key="9">
    <source>
        <dbReference type="SAM" id="MobiDB-lite"/>
    </source>
</evidence>
<evidence type="ECO:0000256" key="5">
    <source>
        <dbReference type="ARBA" id="ARBA00022786"/>
    </source>
</evidence>
<evidence type="ECO:0000256" key="1">
    <source>
        <dbReference type="ARBA" id="ARBA00001947"/>
    </source>
</evidence>
<feature type="compositionally biased region" description="Pro residues" evidence="9">
    <location>
        <begin position="316"/>
        <end position="328"/>
    </location>
</feature>
<evidence type="ECO:0000259" key="10">
    <source>
        <dbReference type="PROSITE" id="PS50249"/>
    </source>
</evidence>
<evidence type="ECO:0000256" key="4">
    <source>
        <dbReference type="ARBA" id="ARBA00022723"/>
    </source>
</evidence>
<evidence type="ECO:0000256" key="3">
    <source>
        <dbReference type="ARBA" id="ARBA00022670"/>
    </source>
</evidence>
<keyword evidence="5" id="KW-0833">Ubl conjugation pathway</keyword>
<evidence type="ECO:0000313" key="11">
    <source>
        <dbReference type="EMBL" id="KAK0649525.1"/>
    </source>
</evidence>
<dbReference type="Gene3D" id="1.20.58.80">
    <property type="entry name" value="Phosphotransferase system, lactose/cellobiose-type IIA subunit"/>
    <property type="match status" value="1"/>
</dbReference>
<comment type="similarity">
    <text evidence="2">Belongs to the peptidase M67C family.</text>
</comment>
<dbReference type="SUPFAM" id="SSF140856">
    <property type="entry name" value="USP8 N-terminal domain-like"/>
    <property type="match status" value="1"/>
</dbReference>
<dbReference type="GO" id="GO:0005768">
    <property type="term" value="C:endosome"/>
    <property type="evidence" value="ECO:0007669"/>
    <property type="project" value="TreeGrafter"/>
</dbReference>
<dbReference type="GO" id="GO:0016020">
    <property type="term" value="C:membrane"/>
    <property type="evidence" value="ECO:0007669"/>
    <property type="project" value="TreeGrafter"/>
</dbReference>
<dbReference type="CDD" id="cd08066">
    <property type="entry name" value="MPN_AMSH_like"/>
    <property type="match status" value="1"/>
</dbReference>
<dbReference type="AlphaFoldDB" id="A0AA39YCT0"/>
<dbReference type="Pfam" id="PF08969">
    <property type="entry name" value="USP8_dimer"/>
    <property type="match status" value="1"/>
</dbReference>
<feature type="compositionally biased region" description="Basic and acidic residues" evidence="9">
    <location>
        <begin position="280"/>
        <end position="289"/>
    </location>
</feature>
<keyword evidence="12" id="KW-1185">Reference proteome</keyword>
<feature type="compositionally biased region" description="Polar residues" evidence="9">
    <location>
        <begin position="154"/>
        <end position="163"/>
    </location>
</feature>
<evidence type="ECO:0000256" key="2">
    <source>
        <dbReference type="ARBA" id="ARBA00010981"/>
    </source>
</evidence>
<evidence type="ECO:0000256" key="6">
    <source>
        <dbReference type="ARBA" id="ARBA00022801"/>
    </source>
</evidence>
<protein>
    <recommendedName>
        <fullName evidence="10">MPN domain-containing protein</fullName>
    </recommendedName>
</protein>
<dbReference type="InterPro" id="IPR015063">
    <property type="entry name" value="USP8_dimer"/>
</dbReference>
<dbReference type="InterPro" id="IPR000555">
    <property type="entry name" value="JAMM/MPN+_dom"/>
</dbReference>
<evidence type="ECO:0000256" key="8">
    <source>
        <dbReference type="ARBA" id="ARBA00023049"/>
    </source>
</evidence>
<feature type="region of interest" description="Disordered" evidence="9">
    <location>
        <begin position="223"/>
        <end position="346"/>
    </location>
</feature>
<gene>
    <name evidence="11" type="ORF">B0T16DRAFT_428267</name>
</gene>
<evidence type="ECO:0000256" key="7">
    <source>
        <dbReference type="ARBA" id="ARBA00022833"/>
    </source>
</evidence>
<organism evidence="11 12">
    <name type="scientific">Cercophora newfieldiana</name>
    <dbReference type="NCBI Taxonomy" id="92897"/>
    <lineage>
        <taxon>Eukaryota</taxon>
        <taxon>Fungi</taxon>
        <taxon>Dikarya</taxon>
        <taxon>Ascomycota</taxon>
        <taxon>Pezizomycotina</taxon>
        <taxon>Sordariomycetes</taxon>
        <taxon>Sordariomycetidae</taxon>
        <taxon>Sordariales</taxon>
        <taxon>Lasiosphaeriaceae</taxon>
        <taxon>Cercophora</taxon>
    </lineage>
</organism>
<dbReference type="Gene3D" id="3.40.140.10">
    <property type="entry name" value="Cytidine Deaminase, domain 2"/>
    <property type="match status" value="1"/>
</dbReference>
<feature type="domain" description="MPN" evidence="10">
    <location>
        <begin position="370"/>
        <end position="497"/>
    </location>
</feature>
<comment type="caution">
    <text evidence="11">The sequence shown here is derived from an EMBL/GenBank/DDBJ whole genome shotgun (WGS) entry which is preliminary data.</text>
</comment>
<accession>A0AA39YCT0</accession>
<evidence type="ECO:0000313" key="12">
    <source>
        <dbReference type="Proteomes" id="UP001174936"/>
    </source>
</evidence>
<reference evidence="11" key="1">
    <citation type="submission" date="2023-06" db="EMBL/GenBank/DDBJ databases">
        <title>Genome-scale phylogeny and comparative genomics of the fungal order Sordariales.</title>
        <authorList>
            <consortium name="Lawrence Berkeley National Laboratory"/>
            <person name="Hensen N."/>
            <person name="Bonometti L."/>
            <person name="Westerberg I."/>
            <person name="Brannstrom I.O."/>
            <person name="Guillou S."/>
            <person name="Cros-Aarteil S."/>
            <person name="Calhoun S."/>
            <person name="Haridas S."/>
            <person name="Kuo A."/>
            <person name="Mondo S."/>
            <person name="Pangilinan J."/>
            <person name="Riley R."/>
            <person name="Labutti K."/>
            <person name="Andreopoulos B."/>
            <person name="Lipzen A."/>
            <person name="Chen C."/>
            <person name="Yanf M."/>
            <person name="Daum C."/>
            <person name="Ng V."/>
            <person name="Clum A."/>
            <person name="Steindorff A."/>
            <person name="Ohm R."/>
            <person name="Martin F."/>
            <person name="Silar P."/>
            <person name="Natvig D."/>
            <person name="Lalanne C."/>
            <person name="Gautier V."/>
            <person name="Ament-Velasquez S.L."/>
            <person name="Kruys A."/>
            <person name="Hutchinson M.I."/>
            <person name="Powell A.J."/>
            <person name="Barry K."/>
            <person name="Miller A.N."/>
            <person name="Grigoriev I.V."/>
            <person name="Debuchy R."/>
            <person name="Gladieux P."/>
            <person name="Thoren M.H."/>
            <person name="Johannesson H."/>
        </authorList>
    </citation>
    <scope>NUCLEOTIDE SEQUENCE</scope>
    <source>
        <strain evidence="11">SMH2532-1</strain>
    </source>
</reference>
<dbReference type="GO" id="GO:0006508">
    <property type="term" value="P:proteolysis"/>
    <property type="evidence" value="ECO:0007669"/>
    <property type="project" value="UniProtKB-KW"/>
</dbReference>
<dbReference type="InterPro" id="IPR037518">
    <property type="entry name" value="MPN"/>
</dbReference>
<dbReference type="SMART" id="SM00232">
    <property type="entry name" value="JAB_MPN"/>
    <property type="match status" value="1"/>
</dbReference>
<feature type="compositionally biased region" description="Basic and acidic residues" evidence="9">
    <location>
        <begin position="223"/>
        <end position="237"/>
    </location>
</feature>
<dbReference type="PANTHER" id="PTHR12947">
    <property type="entry name" value="AMSH-LIKE PROTEASE"/>
    <property type="match status" value="1"/>
</dbReference>
<feature type="region of interest" description="Disordered" evidence="9">
    <location>
        <begin position="123"/>
        <end position="163"/>
    </location>
</feature>
<dbReference type="Pfam" id="PF01398">
    <property type="entry name" value="JAB"/>
    <property type="match status" value="1"/>
</dbReference>
<dbReference type="InterPro" id="IPR044098">
    <property type="entry name" value="STAMBP/STALP-like_MPN"/>
</dbReference>
<name>A0AA39YCT0_9PEZI</name>
<dbReference type="Proteomes" id="UP001174936">
    <property type="component" value="Unassembled WGS sequence"/>
</dbReference>
<dbReference type="GO" id="GO:0061578">
    <property type="term" value="F:K63-linked deubiquitinase activity"/>
    <property type="evidence" value="ECO:0007669"/>
    <property type="project" value="InterPro"/>
</dbReference>
<dbReference type="GO" id="GO:0046872">
    <property type="term" value="F:metal ion binding"/>
    <property type="evidence" value="ECO:0007669"/>
    <property type="project" value="UniProtKB-KW"/>
</dbReference>
<keyword evidence="3" id="KW-0645">Protease</keyword>
<dbReference type="GO" id="GO:0070536">
    <property type="term" value="P:protein K63-linked deubiquitination"/>
    <property type="evidence" value="ECO:0007669"/>
    <property type="project" value="InterPro"/>
</dbReference>
<keyword evidence="8" id="KW-0482">Metalloprotease</keyword>
<dbReference type="FunFam" id="3.40.140.10:FF:000033">
    <property type="entry name" value="AMSH-like protease sst2"/>
    <property type="match status" value="1"/>
</dbReference>
<keyword evidence="4" id="KW-0479">Metal-binding</keyword>
<dbReference type="PROSITE" id="PS50249">
    <property type="entry name" value="MPN"/>
    <property type="match status" value="1"/>
</dbReference>
<comment type="cofactor">
    <cofactor evidence="1">
        <name>Zn(2+)</name>
        <dbReference type="ChEBI" id="CHEBI:29105"/>
    </cofactor>
</comment>
<keyword evidence="6" id="KW-0378">Hydrolase</keyword>